<dbReference type="EMBL" id="CAAALY010275508">
    <property type="protein sequence ID" value="VEL42626.1"/>
    <property type="molecule type" value="Genomic_DNA"/>
</dbReference>
<name>A0A448XQU6_9PLAT</name>
<dbReference type="Proteomes" id="UP000784294">
    <property type="component" value="Unassembled WGS sequence"/>
</dbReference>
<gene>
    <name evidence="1" type="ORF">PXEA_LOCUS36066</name>
</gene>
<proteinExistence type="predicted"/>
<evidence type="ECO:0000313" key="2">
    <source>
        <dbReference type="Proteomes" id="UP000784294"/>
    </source>
</evidence>
<comment type="caution">
    <text evidence="1">The sequence shown here is derived from an EMBL/GenBank/DDBJ whole genome shotgun (WGS) entry which is preliminary data.</text>
</comment>
<dbReference type="AlphaFoldDB" id="A0A448XQU6"/>
<evidence type="ECO:0000313" key="1">
    <source>
        <dbReference type="EMBL" id="VEL42626.1"/>
    </source>
</evidence>
<reference evidence="1" key="1">
    <citation type="submission" date="2018-11" db="EMBL/GenBank/DDBJ databases">
        <authorList>
            <consortium name="Pathogen Informatics"/>
        </authorList>
    </citation>
    <scope>NUCLEOTIDE SEQUENCE</scope>
</reference>
<organism evidence="1 2">
    <name type="scientific">Protopolystoma xenopodis</name>
    <dbReference type="NCBI Taxonomy" id="117903"/>
    <lineage>
        <taxon>Eukaryota</taxon>
        <taxon>Metazoa</taxon>
        <taxon>Spiralia</taxon>
        <taxon>Lophotrochozoa</taxon>
        <taxon>Platyhelminthes</taxon>
        <taxon>Monogenea</taxon>
        <taxon>Polyopisthocotylea</taxon>
        <taxon>Polystomatidea</taxon>
        <taxon>Polystomatidae</taxon>
        <taxon>Protopolystoma</taxon>
    </lineage>
</organism>
<protein>
    <submittedName>
        <fullName evidence="1">Uncharacterized protein</fullName>
    </submittedName>
</protein>
<keyword evidence="2" id="KW-1185">Reference proteome</keyword>
<sequence>MMPLLTLCTWTRLVGDGLDKFACISSMPRCKSCPRPNLVPVEVIPFDPKQVNATACTDCEVANDNWRFEHCWC</sequence>
<accession>A0A448XQU6</accession>